<reference evidence="1 2" key="1">
    <citation type="journal article" date="2016" name="Gut Pathog.">
        <title>Whole genome sequencing of "Faecalibaculum rodentium" ALO17, isolated from C57BL/6J laboratory mouse feces.</title>
        <authorList>
            <person name="Lim S."/>
            <person name="Chang D.H."/>
            <person name="Ahn S."/>
            <person name="Kim B.C."/>
        </authorList>
    </citation>
    <scope>NUCLEOTIDE SEQUENCE [LARGE SCALE GENOMIC DNA]</scope>
    <source>
        <strain evidence="1 2">Alo17</strain>
    </source>
</reference>
<dbReference type="KEGG" id="fro:AALO17_12570"/>
<sequence>MDLFHYNLRYPAPDPEDDLPERYRAIRQMETNPPATDIPASALQRIRAKAERLMAARERRETVLIFLRAGAAELLLGAMLVRGLRAAGLQTEYLISREISSPLSMTVKNAAEIELTDADLVVSTMPFTSDNHAARELEAYGMEILCLKEEADSSFGYTALPDAVSAYSLLCELFGSAGLRIPEDLQPFAAMAMLARHETRTNEYGKLITEGLEWKNHSVFPCFRCLSADQLYLFLNECILAEHQEEAMQFLLTDDSDTVEGLVSGFDSCSYFQEILDSAIEYWSSEQSVGDVLIARIPSDCMGKTPEAVACLAEKLNRVIILRPERSAGHRTSRTQLMTVGFPSRDLLEEFEETVAQSGSAMLLECSDRSAAVFSSAGKTVDADQELITLQLKQLASGLSATTPAPLHTIDLEIGQDELIPESWNELQSFGPFASDAPEPLFLCRNLKLLKLGRDPEKPETLNVLFGLSEFPGETIEGVGRDLGDFSEILPTGISVDAVCRLRVRQIQEEPFLFLDLEQILHDPVYTPGSTLDEDELYLSGLVTIPEILEEYSIEEDLLIPTAAELNRIYRCLQQIHSSGSQWMFTDISLLTPLAASRTDMEISPFKMARALDILSEAGAIEVWRPGAGRILLRVTSNPRIRPLSQTTAYRTMMNQLQNHPE</sequence>
<gene>
    <name evidence="1" type="ORF">AALO17_12570</name>
</gene>
<accession>A0A140DUR4</accession>
<keyword evidence="2" id="KW-1185">Reference proteome</keyword>
<dbReference type="RefSeq" id="WP_067556670.1">
    <property type="nucleotide sequence ID" value="NZ_CAONVF010000005.1"/>
</dbReference>
<dbReference type="STRING" id="1702221.AALO17_12570"/>
<name>A0A140DUR4_9FIRM</name>
<dbReference type="OrthoDB" id="9795467at2"/>
<organism evidence="1 2">
    <name type="scientific">Faecalibaculum rodentium</name>
    <dbReference type="NCBI Taxonomy" id="1702221"/>
    <lineage>
        <taxon>Bacteria</taxon>
        <taxon>Bacillati</taxon>
        <taxon>Bacillota</taxon>
        <taxon>Erysipelotrichia</taxon>
        <taxon>Erysipelotrichales</taxon>
        <taxon>Erysipelotrichaceae</taxon>
        <taxon>Faecalibaculum</taxon>
    </lineage>
</organism>
<dbReference type="GeneID" id="78477986"/>
<proteinExistence type="predicted"/>
<dbReference type="Gene3D" id="2.40.50.460">
    <property type="match status" value="1"/>
</dbReference>
<dbReference type="EMBL" id="CP011391">
    <property type="protein sequence ID" value="AMK54391.1"/>
    <property type="molecule type" value="Genomic_DNA"/>
</dbReference>
<evidence type="ECO:0000313" key="1">
    <source>
        <dbReference type="EMBL" id="AMK54391.1"/>
    </source>
</evidence>
<dbReference type="Proteomes" id="UP000069771">
    <property type="component" value="Chromosome"/>
</dbReference>
<evidence type="ECO:0000313" key="2">
    <source>
        <dbReference type="Proteomes" id="UP000069771"/>
    </source>
</evidence>
<dbReference type="AlphaFoldDB" id="A0A140DUR4"/>
<protein>
    <submittedName>
        <fullName evidence="1">Uncharacterized protein</fullName>
    </submittedName>
</protein>